<dbReference type="InterPro" id="IPR003615">
    <property type="entry name" value="HNH_nuc"/>
</dbReference>
<dbReference type="Pfam" id="PF13395">
    <property type="entry name" value="HNH_4"/>
    <property type="match status" value="1"/>
</dbReference>
<reference evidence="3 5" key="1">
    <citation type="journal article" date="2022" name="bioRxiv">
        <title>Prophages regulate Shewanella fidelis 3313 motility and biofilm formation: implications for gut colonization dynamics in Ciona robusta.</title>
        <authorList>
            <person name="Natarajan O."/>
            <person name="Gibboney S.L."/>
            <person name="Young M.N."/>
            <person name="Lim S.J."/>
            <person name="Pluta N."/>
            <person name="Atkinson C.G."/>
            <person name="Leigh B.A."/>
            <person name="Liberti A."/>
            <person name="Kees E.D."/>
            <person name="Breitbart M."/>
            <person name="Gralnick J.A."/>
            <person name="Dishaw L.J."/>
        </authorList>
    </citation>
    <scope>NUCLEOTIDE SEQUENCE [LARGE SCALE GENOMIC DNA]</scope>
    <source>
        <strain evidence="3 5">JG4066</strain>
    </source>
</reference>
<dbReference type="Proteomes" id="UP001259340">
    <property type="component" value="Unassembled WGS sequence"/>
</dbReference>
<organism evidence="2 4">
    <name type="scientific">Shewanella fidelis</name>
    <dbReference type="NCBI Taxonomy" id="173509"/>
    <lineage>
        <taxon>Bacteria</taxon>
        <taxon>Pseudomonadati</taxon>
        <taxon>Pseudomonadota</taxon>
        <taxon>Gammaproteobacteria</taxon>
        <taxon>Alteromonadales</taxon>
        <taxon>Shewanellaceae</taxon>
        <taxon>Shewanella</taxon>
    </lineage>
</organism>
<protein>
    <submittedName>
        <fullName evidence="2">HNH endonuclease</fullName>
    </submittedName>
</protein>
<dbReference type="EMBL" id="JAPMLD010000002">
    <property type="protein sequence ID" value="MDW4823850.1"/>
    <property type="molecule type" value="Genomic_DNA"/>
</dbReference>
<feature type="domain" description="HNH nuclease" evidence="1">
    <location>
        <begin position="243"/>
        <end position="299"/>
    </location>
</feature>
<evidence type="ECO:0000259" key="1">
    <source>
        <dbReference type="SMART" id="SM00507"/>
    </source>
</evidence>
<evidence type="ECO:0000313" key="4">
    <source>
        <dbReference type="Proteomes" id="UP001259340"/>
    </source>
</evidence>
<keyword evidence="5" id="KW-1185">Reference proteome</keyword>
<dbReference type="CDD" id="cd00085">
    <property type="entry name" value="HNHc"/>
    <property type="match status" value="1"/>
</dbReference>
<keyword evidence="2" id="KW-0540">Nuclease</keyword>
<dbReference type="GO" id="GO:0004519">
    <property type="term" value="F:endonuclease activity"/>
    <property type="evidence" value="ECO:0007669"/>
    <property type="project" value="UniProtKB-KW"/>
</dbReference>
<sequence>MKLTPSPVISSVVSPAKSSADIDAQTQVNFITYLQRLMVEGEFTATYKFALLHALADICIERPLHSDVTANLHDALDSVITIDELVVKFIELYWQHSLPYNGVADEAFVLLQNAGNQSALVQDLAAMRLQGIRTIGQLKQSQHWKSLLTKTRNTFKQGPLWRLQLLAGKEECFYYPHDKSQKHIVLNPGIAFCFRRFYDLVVSLARNHWTQKVSAFPANFAVLGGKGDLSQFLFGSDRNSIISARPLLTEIQQGKCFYCNKSLKNDGSNAAEVDHFIPWARYPSDLGHNFVLAHRSCNNAKRDHLAAQLHKERWYEQNIINNAAQITAELSQYFICDSSRSEAITAWAYQLAHLGDSPLWVGGREFETLKGGAEVELI</sequence>
<keyword evidence="2" id="KW-0378">Hydrolase</keyword>
<dbReference type="AlphaFoldDB" id="A0AAW8NMZ0"/>
<proteinExistence type="predicted"/>
<accession>A0AAW8NMZ0</accession>
<gene>
    <name evidence="2" type="ORF">OS133_08470</name>
    <name evidence="3" type="ORF">OS134_07245</name>
</gene>
<dbReference type="Proteomes" id="UP001271263">
    <property type="component" value="Unassembled WGS sequence"/>
</dbReference>
<evidence type="ECO:0000313" key="5">
    <source>
        <dbReference type="Proteomes" id="UP001271263"/>
    </source>
</evidence>
<dbReference type="SMART" id="SM00507">
    <property type="entry name" value="HNHc"/>
    <property type="match status" value="1"/>
</dbReference>
<evidence type="ECO:0000313" key="2">
    <source>
        <dbReference type="EMBL" id="MDR8523715.1"/>
    </source>
</evidence>
<dbReference type="Gene3D" id="1.10.30.50">
    <property type="match status" value="1"/>
</dbReference>
<keyword evidence="2" id="KW-0255">Endonuclease</keyword>
<evidence type="ECO:0000313" key="3">
    <source>
        <dbReference type="EMBL" id="MDW4823850.1"/>
    </source>
</evidence>
<dbReference type="EMBL" id="JAPMLE010000001">
    <property type="protein sequence ID" value="MDR8523715.1"/>
    <property type="molecule type" value="Genomic_DNA"/>
</dbReference>
<comment type="caution">
    <text evidence="2">The sequence shown here is derived from an EMBL/GenBank/DDBJ whole genome shotgun (WGS) entry which is preliminary data.</text>
</comment>
<reference evidence="2" key="2">
    <citation type="submission" date="2022-11" db="EMBL/GenBank/DDBJ databases">
        <title>Prophages regulate Shewanella fidelis motility and biofilm formation: implications for gut colonization dynamics in Ciona robusta.</title>
        <authorList>
            <person name="Natarajan O."/>
            <person name="Gibboney S.L."/>
            <person name="Young M.N."/>
            <person name="Lim S.J."/>
            <person name="Pluta N."/>
            <person name="Atkinson C.G.F."/>
            <person name="Leigh B.A."/>
            <person name="Liberti A."/>
            <person name="Kees E."/>
            <person name="Breitbart M."/>
            <person name="Gralnick J."/>
            <person name="Dishaw L.J."/>
        </authorList>
    </citation>
    <scope>NUCLEOTIDE SEQUENCE</scope>
    <source>
        <strain evidence="2">3313</strain>
    </source>
</reference>
<name>A0AAW8NMZ0_9GAMM</name>